<evidence type="ECO:0000259" key="17">
    <source>
        <dbReference type="PROSITE" id="PS50885"/>
    </source>
</evidence>
<protein>
    <recommendedName>
        <fullName evidence="4">histidine kinase</fullName>
        <ecNumber evidence="4">2.7.13.3</ecNumber>
    </recommendedName>
</protein>
<dbReference type="SMART" id="SM00388">
    <property type="entry name" value="HisKA"/>
    <property type="match status" value="1"/>
</dbReference>
<dbReference type="FunFam" id="1.10.287.130:FF:000001">
    <property type="entry name" value="Two-component sensor histidine kinase"/>
    <property type="match status" value="1"/>
</dbReference>
<dbReference type="InterPro" id="IPR003661">
    <property type="entry name" value="HisK_dim/P_dom"/>
</dbReference>
<keyword evidence="11" id="KW-0067">ATP-binding</keyword>
<evidence type="ECO:0000256" key="13">
    <source>
        <dbReference type="ARBA" id="ARBA00023012"/>
    </source>
</evidence>
<evidence type="ECO:0000256" key="11">
    <source>
        <dbReference type="ARBA" id="ARBA00022840"/>
    </source>
</evidence>
<dbReference type="Pfam" id="PF00512">
    <property type="entry name" value="HisKA"/>
    <property type="match status" value="1"/>
</dbReference>
<dbReference type="FunFam" id="3.30.565.10:FF:000023">
    <property type="entry name" value="PAS domain-containing sensor histidine kinase"/>
    <property type="match status" value="1"/>
</dbReference>
<evidence type="ECO:0000256" key="8">
    <source>
        <dbReference type="ARBA" id="ARBA00022692"/>
    </source>
</evidence>
<evidence type="ECO:0000259" key="16">
    <source>
        <dbReference type="PROSITE" id="PS50109"/>
    </source>
</evidence>
<dbReference type="RefSeq" id="WP_121202773.1">
    <property type="nucleotide sequence ID" value="NZ_RBZP01000001.1"/>
</dbReference>
<dbReference type="PROSITE" id="PS50109">
    <property type="entry name" value="HIS_KIN"/>
    <property type="match status" value="1"/>
</dbReference>
<keyword evidence="9" id="KW-0547">Nucleotide-binding</keyword>
<comment type="caution">
    <text evidence="18">The sequence shown here is derived from an EMBL/GenBank/DDBJ whole genome shotgun (WGS) entry which is preliminary data.</text>
</comment>
<dbReference type="SUPFAM" id="SSF55785">
    <property type="entry name" value="PYP-like sensor domain (PAS domain)"/>
    <property type="match status" value="1"/>
</dbReference>
<keyword evidence="8 15" id="KW-0812">Transmembrane</keyword>
<accession>A0A495ACK3</accession>
<feature type="domain" description="HAMP" evidence="17">
    <location>
        <begin position="188"/>
        <end position="240"/>
    </location>
</feature>
<dbReference type="GO" id="GO:0007234">
    <property type="term" value="P:osmosensory signaling via phosphorelay pathway"/>
    <property type="evidence" value="ECO:0007669"/>
    <property type="project" value="TreeGrafter"/>
</dbReference>
<evidence type="ECO:0000256" key="10">
    <source>
        <dbReference type="ARBA" id="ARBA00022777"/>
    </source>
</evidence>
<dbReference type="GO" id="GO:0000156">
    <property type="term" value="F:phosphorelay response regulator activity"/>
    <property type="evidence" value="ECO:0007669"/>
    <property type="project" value="TreeGrafter"/>
</dbReference>
<keyword evidence="6" id="KW-0597">Phosphoprotein</keyword>
<dbReference type="EMBL" id="RBZP01000001">
    <property type="protein sequence ID" value="RKQ37696.1"/>
    <property type="molecule type" value="Genomic_DNA"/>
</dbReference>
<dbReference type="Gene3D" id="3.30.450.20">
    <property type="entry name" value="PAS domain"/>
    <property type="match status" value="1"/>
</dbReference>
<dbReference type="OrthoDB" id="9813151at2"/>
<dbReference type="EC" id="2.7.13.3" evidence="4"/>
<dbReference type="InterPro" id="IPR003660">
    <property type="entry name" value="HAMP_dom"/>
</dbReference>
<evidence type="ECO:0000256" key="3">
    <source>
        <dbReference type="ARBA" id="ARBA00004651"/>
    </source>
</evidence>
<evidence type="ECO:0000313" key="18">
    <source>
        <dbReference type="EMBL" id="RKQ37696.1"/>
    </source>
</evidence>
<gene>
    <name evidence="18" type="ORF">D8M06_02510</name>
</gene>
<dbReference type="PRINTS" id="PR00344">
    <property type="entry name" value="BCTRLSENSOR"/>
</dbReference>
<dbReference type="PANTHER" id="PTHR42878:SF3">
    <property type="entry name" value="HISTIDINE PROTEIN KINASE SAES"/>
    <property type="match status" value="1"/>
</dbReference>
<evidence type="ECO:0000256" key="2">
    <source>
        <dbReference type="ARBA" id="ARBA00004314"/>
    </source>
</evidence>
<evidence type="ECO:0000256" key="15">
    <source>
        <dbReference type="SAM" id="Phobius"/>
    </source>
</evidence>
<keyword evidence="12 15" id="KW-1133">Transmembrane helix</keyword>
<dbReference type="Pfam" id="PF18698">
    <property type="entry name" value="HisK_sensor"/>
    <property type="match status" value="1"/>
</dbReference>
<feature type="transmembrane region" description="Helical" evidence="15">
    <location>
        <begin position="167"/>
        <end position="186"/>
    </location>
</feature>
<dbReference type="AlphaFoldDB" id="A0A495ACK3"/>
<dbReference type="GO" id="GO:0000155">
    <property type="term" value="F:phosphorelay sensor kinase activity"/>
    <property type="evidence" value="ECO:0007669"/>
    <property type="project" value="InterPro"/>
</dbReference>
<sequence>MFWRSVVGKLAITILLLVCFVLFILSIFLLQFFENFHVDKAEEEMLQTATKISYLVEQQEDKQFIHDTGDLIKNPSSRVAIIYPNGEYWLSNTTDESLPELEKEWISNDQDLMKVLTSDTEIKQEKILTNRNTEAIIVGKPITENSGIFVYQSTEEISQTKAETRKIIYLAAGVAIILTTFFAVFLSTRITSPLIRMREAAHDLTRGEFNTKVPILTHDEIGDLAIEFNRMGRQLKFHINALRQEKEQFSSIVSSMADGVVTLNRNGDMIVTNPPAEKFLENWYFENNSDSQELSKRLPTELNQVLQEVIGGEEKVLREIAIQGRNYVMLMTPLYDGSHVRGAVAVIRDMTEERRLDKLRKDFIANVSHELRTPISMMQGYSEAIVDDIAESKEEKNELAKIIHEESLRMGRLVNDLLDIARMEAGHIQLNKEKIEVEGYVERIIKKFQGIAKENQIELTLSKDIDFSTATFDPDRIEQVFTNLVDNAIRHTNENGFVQVSVKNNQETFDVSIEDNGSGIPEEDLPFVFERFYKADKSRTRNKKKKGTGLGLAIAKNIVDAHKGIISVNSKINQGTTFTLKIPHK</sequence>
<keyword evidence="10" id="KW-0418">Kinase</keyword>
<dbReference type="CDD" id="cd00075">
    <property type="entry name" value="HATPase"/>
    <property type="match status" value="1"/>
</dbReference>
<dbReference type="GO" id="GO:0045121">
    <property type="term" value="C:membrane raft"/>
    <property type="evidence" value="ECO:0007669"/>
    <property type="project" value="UniProtKB-SubCell"/>
</dbReference>
<evidence type="ECO:0000256" key="1">
    <source>
        <dbReference type="ARBA" id="ARBA00000085"/>
    </source>
</evidence>
<keyword evidence="7" id="KW-0808">Transferase</keyword>
<dbReference type="InterPro" id="IPR050351">
    <property type="entry name" value="BphY/WalK/GraS-like"/>
</dbReference>
<dbReference type="InterPro" id="IPR035965">
    <property type="entry name" value="PAS-like_dom_sf"/>
</dbReference>
<proteinExistence type="predicted"/>
<reference evidence="18 19" key="1">
    <citation type="journal article" date="2016" name="Int. J. Syst. Evol. Microbiol.">
        <title>Oceanobacillus halophilus sp. nov., a novel moderately halophilic bacterium from a hypersaline lake.</title>
        <authorList>
            <person name="Amoozegar M.A."/>
            <person name="Bagheri M."/>
            <person name="Makhdoumi A."/>
            <person name="Nikou M.M."/>
            <person name="Fazeli S.A.S."/>
            <person name="Schumann P."/>
            <person name="Sproer C."/>
            <person name="Sanchez-Porro C."/>
            <person name="Ventosa A."/>
        </authorList>
    </citation>
    <scope>NUCLEOTIDE SEQUENCE [LARGE SCALE GENOMIC DNA]</scope>
    <source>
        <strain evidence="18 19">DSM 23996</strain>
    </source>
</reference>
<dbReference type="SUPFAM" id="SSF55874">
    <property type="entry name" value="ATPase domain of HSP90 chaperone/DNA topoisomerase II/histidine kinase"/>
    <property type="match status" value="1"/>
</dbReference>
<dbReference type="PROSITE" id="PS50885">
    <property type="entry name" value="HAMP"/>
    <property type="match status" value="1"/>
</dbReference>
<keyword evidence="14 15" id="KW-0472">Membrane</keyword>
<evidence type="ECO:0000313" key="19">
    <source>
        <dbReference type="Proteomes" id="UP000269301"/>
    </source>
</evidence>
<evidence type="ECO:0000256" key="7">
    <source>
        <dbReference type="ARBA" id="ARBA00022679"/>
    </source>
</evidence>
<dbReference type="InterPro" id="IPR004358">
    <property type="entry name" value="Sig_transdc_His_kin-like_C"/>
</dbReference>
<evidence type="ECO:0000256" key="5">
    <source>
        <dbReference type="ARBA" id="ARBA00022475"/>
    </source>
</evidence>
<dbReference type="PANTHER" id="PTHR42878">
    <property type="entry name" value="TWO-COMPONENT HISTIDINE KINASE"/>
    <property type="match status" value="1"/>
</dbReference>
<dbReference type="InterPro" id="IPR036890">
    <property type="entry name" value="HATPase_C_sf"/>
</dbReference>
<dbReference type="InterPro" id="IPR041328">
    <property type="entry name" value="HisK_sensor"/>
</dbReference>
<dbReference type="SMART" id="SM00304">
    <property type="entry name" value="HAMP"/>
    <property type="match status" value="1"/>
</dbReference>
<dbReference type="GO" id="GO:0005524">
    <property type="term" value="F:ATP binding"/>
    <property type="evidence" value="ECO:0007669"/>
    <property type="project" value="UniProtKB-KW"/>
</dbReference>
<dbReference type="Gene3D" id="1.10.287.130">
    <property type="match status" value="1"/>
</dbReference>
<comment type="catalytic activity">
    <reaction evidence="1">
        <text>ATP + protein L-histidine = ADP + protein N-phospho-L-histidine.</text>
        <dbReference type="EC" id="2.7.13.3"/>
    </reaction>
</comment>
<evidence type="ECO:0000256" key="9">
    <source>
        <dbReference type="ARBA" id="ARBA00022741"/>
    </source>
</evidence>
<feature type="domain" description="Histidine kinase" evidence="16">
    <location>
        <begin position="366"/>
        <end position="585"/>
    </location>
</feature>
<evidence type="ECO:0000256" key="6">
    <source>
        <dbReference type="ARBA" id="ARBA00022553"/>
    </source>
</evidence>
<feature type="transmembrane region" description="Helical" evidence="15">
    <location>
        <begin position="6"/>
        <end position="30"/>
    </location>
</feature>
<keyword evidence="13" id="KW-0902">Two-component regulatory system</keyword>
<keyword evidence="19" id="KW-1185">Reference proteome</keyword>
<dbReference type="CDD" id="cd06225">
    <property type="entry name" value="HAMP"/>
    <property type="match status" value="1"/>
</dbReference>
<dbReference type="Proteomes" id="UP000269301">
    <property type="component" value="Unassembled WGS sequence"/>
</dbReference>
<dbReference type="GO" id="GO:0030295">
    <property type="term" value="F:protein kinase activator activity"/>
    <property type="evidence" value="ECO:0007669"/>
    <property type="project" value="TreeGrafter"/>
</dbReference>
<dbReference type="InterPro" id="IPR003594">
    <property type="entry name" value="HATPase_dom"/>
</dbReference>
<dbReference type="InterPro" id="IPR005467">
    <property type="entry name" value="His_kinase_dom"/>
</dbReference>
<keyword evidence="5" id="KW-1003">Cell membrane</keyword>
<dbReference type="SUPFAM" id="SSF47384">
    <property type="entry name" value="Homodimeric domain of signal transducing histidine kinase"/>
    <property type="match status" value="1"/>
</dbReference>
<dbReference type="CDD" id="cd00082">
    <property type="entry name" value="HisKA"/>
    <property type="match status" value="1"/>
</dbReference>
<comment type="subcellular location">
    <subcellularLocation>
        <location evidence="3">Cell membrane</location>
        <topology evidence="3">Multi-pass membrane protein</topology>
    </subcellularLocation>
    <subcellularLocation>
        <location evidence="2">Membrane raft</location>
        <topology evidence="2">Multi-pass membrane protein</topology>
    </subcellularLocation>
</comment>
<evidence type="ECO:0000256" key="14">
    <source>
        <dbReference type="ARBA" id="ARBA00023136"/>
    </source>
</evidence>
<name>A0A495ACK3_9BACI</name>
<dbReference type="Pfam" id="PF00672">
    <property type="entry name" value="HAMP"/>
    <property type="match status" value="1"/>
</dbReference>
<dbReference type="Gene3D" id="6.10.340.10">
    <property type="match status" value="1"/>
</dbReference>
<organism evidence="18 19">
    <name type="scientific">Oceanobacillus halophilus</name>
    <dbReference type="NCBI Taxonomy" id="930130"/>
    <lineage>
        <taxon>Bacteria</taxon>
        <taxon>Bacillati</taxon>
        <taxon>Bacillota</taxon>
        <taxon>Bacilli</taxon>
        <taxon>Bacillales</taxon>
        <taxon>Bacillaceae</taxon>
        <taxon>Oceanobacillus</taxon>
    </lineage>
</organism>
<dbReference type="GO" id="GO:0005886">
    <property type="term" value="C:plasma membrane"/>
    <property type="evidence" value="ECO:0007669"/>
    <property type="project" value="UniProtKB-SubCell"/>
</dbReference>
<dbReference type="InterPro" id="IPR036097">
    <property type="entry name" value="HisK_dim/P_sf"/>
</dbReference>
<dbReference type="Pfam" id="PF02518">
    <property type="entry name" value="HATPase_c"/>
    <property type="match status" value="1"/>
</dbReference>
<dbReference type="Gene3D" id="3.30.565.10">
    <property type="entry name" value="Histidine kinase-like ATPase, C-terminal domain"/>
    <property type="match status" value="1"/>
</dbReference>
<dbReference type="SMART" id="SM00387">
    <property type="entry name" value="HATPase_c"/>
    <property type="match status" value="1"/>
</dbReference>
<evidence type="ECO:0000256" key="12">
    <source>
        <dbReference type="ARBA" id="ARBA00022989"/>
    </source>
</evidence>
<dbReference type="SUPFAM" id="SSF158472">
    <property type="entry name" value="HAMP domain-like"/>
    <property type="match status" value="1"/>
</dbReference>
<evidence type="ECO:0000256" key="4">
    <source>
        <dbReference type="ARBA" id="ARBA00012438"/>
    </source>
</evidence>